<organism evidence="3">
    <name type="scientific">Gordonia amarae</name>
    <dbReference type="NCBI Taxonomy" id="36821"/>
    <lineage>
        <taxon>Bacteria</taxon>
        <taxon>Bacillati</taxon>
        <taxon>Actinomycetota</taxon>
        <taxon>Actinomycetes</taxon>
        <taxon>Mycobacteriales</taxon>
        <taxon>Gordoniaceae</taxon>
        <taxon>Gordonia</taxon>
    </lineage>
</organism>
<dbReference type="EMBL" id="CP045810">
    <property type="protein sequence ID" value="QHN39850.1"/>
    <property type="molecule type" value="Genomic_DNA"/>
</dbReference>
<feature type="domain" description="Glucose-6-phosphate dehydrogenase assembly protein OpcA N-terminal" evidence="1">
    <location>
        <begin position="53"/>
        <end position="156"/>
    </location>
</feature>
<dbReference type="PANTHER" id="PTHR38658:SF1">
    <property type="entry name" value="OXPP CYCLE PROTEIN OPCA-RELATED"/>
    <property type="match status" value="1"/>
</dbReference>
<evidence type="ECO:0000259" key="2">
    <source>
        <dbReference type="Pfam" id="PF20171"/>
    </source>
</evidence>
<protein>
    <submittedName>
        <fullName evidence="3">Oxidoreductase</fullName>
    </submittedName>
</protein>
<gene>
    <name evidence="3" type="ORF">GII30_12365</name>
</gene>
<evidence type="ECO:0000259" key="1">
    <source>
        <dbReference type="Pfam" id="PF10128"/>
    </source>
</evidence>
<accession>A0A857KXM5</accession>
<proteinExistence type="predicted"/>
<dbReference type="Pfam" id="PF20171">
    <property type="entry name" value="OpcA_G6PD_C"/>
    <property type="match status" value="1"/>
</dbReference>
<dbReference type="InterPro" id="IPR046801">
    <property type="entry name" value="OpcA_G6PD_N"/>
</dbReference>
<name>A0A857KXM5_9ACTN</name>
<dbReference type="Pfam" id="PF10128">
    <property type="entry name" value="OpcA_G6PD_assem"/>
    <property type="match status" value="1"/>
</dbReference>
<sequence>MIVDLPDTSTSAVAKRIVEVRESGGAISLGRVLTLVVVAERNEPTEGAISAAIDASREHPSRVIAVSRGDENDPTRLDAQIRVGGDAGASEVVVLTLHGELAAHPHSVVIPFLLPDTPVVTWWPGTAPEHPAADPMGKLGKRRILDATKDPDGGTVLARRLSSYSDGDSDIAWTQITPWRGILASAVDRPPHEPITAVEVSGPTNSPAIDLLAGWLRAALRVPTHRSIGSFEVRLHREGGPTVLAIDENSNAVLTAPGKPDGRIALIRRNLPMCLAEELRRLDADEIYEMALAGAAEVETVERVSA</sequence>
<dbReference type="RefSeq" id="WP_005181157.1">
    <property type="nucleotide sequence ID" value="NZ_CP045804.1"/>
</dbReference>
<dbReference type="InterPro" id="IPR046802">
    <property type="entry name" value="OpcA_G6PD_C"/>
</dbReference>
<dbReference type="AlphaFoldDB" id="A0A857KXM5"/>
<feature type="domain" description="Glucose-6-phosphate dehydrogenase assembly protein OpcA C-terminal" evidence="2">
    <location>
        <begin position="167"/>
        <end position="292"/>
    </location>
</feature>
<reference evidence="3" key="1">
    <citation type="journal article" date="2021" name="Nat. Microbiol.">
        <title>Cocultivation of an ultrasmall environmental parasitic bacterium with lytic ability against bacteria associated with wastewater foams.</title>
        <authorList>
            <person name="Batinovic S."/>
            <person name="Rose J.J.A."/>
            <person name="Ratcliffe J."/>
            <person name="Seviour R.J."/>
            <person name="Petrovski S."/>
        </authorList>
    </citation>
    <scope>NUCLEOTIDE SEQUENCE</scope>
    <source>
        <strain evidence="3">CON44</strain>
    </source>
</reference>
<dbReference type="PANTHER" id="PTHR38658">
    <property type="entry name" value="OXPP CYCLE PROTEIN OPCA-RELATED"/>
    <property type="match status" value="1"/>
</dbReference>
<evidence type="ECO:0000313" key="3">
    <source>
        <dbReference type="EMBL" id="QHN39850.1"/>
    </source>
</evidence>
<dbReference type="InterPro" id="IPR004555">
    <property type="entry name" value="G6PDH_assembly_OpcA"/>
</dbReference>